<reference evidence="2 3" key="1">
    <citation type="submission" date="2020-08" db="EMBL/GenBank/DDBJ databases">
        <title>Sequencing the genomes of 1000 actinobacteria strains.</title>
        <authorList>
            <person name="Klenk H.-P."/>
        </authorList>
    </citation>
    <scope>NUCLEOTIDE SEQUENCE [LARGE SCALE GENOMIC DNA]</scope>
    <source>
        <strain evidence="2 3">DSM 43582</strain>
    </source>
</reference>
<organism evidence="2 3">
    <name type="scientific">Nocardia transvalensis</name>
    <dbReference type="NCBI Taxonomy" id="37333"/>
    <lineage>
        <taxon>Bacteria</taxon>
        <taxon>Bacillati</taxon>
        <taxon>Actinomycetota</taxon>
        <taxon>Actinomycetes</taxon>
        <taxon>Mycobacteriales</taxon>
        <taxon>Nocardiaceae</taxon>
        <taxon>Nocardia</taxon>
    </lineage>
</organism>
<feature type="compositionally biased region" description="Basic and acidic residues" evidence="1">
    <location>
        <begin position="20"/>
        <end position="33"/>
    </location>
</feature>
<protein>
    <recommendedName>
        <fullName evidence="4">DUF4254 domain-containing protein</fullName>
    </recommendedName>
</protein>
<evidence type="ECO:0000313" key="2">
    <source>
        <dbReference type="EMBL" id="MBB5918659.1"/>
    </source>
</evidence>
<feature type="region of interest" description="Disordered" evidence="1">
    <location>
        <begin position="1"/>
        <end position="35"/>
    </location>
</feature>
<evidence type="ECO:0008006" key="4">
    <source>
        <dbReference type="Google" id="ProtNLM"/>
    </source>
</evidence>
<evidence type="ECO:0000256" key="1">
    <source>
        <dbReference type="SAM" id="MobiDB-lite"/>
    </source>
</evidence>
<evidence type="ECO:0000313" key="3">
    <source>
        <dbReference type="Proteomes" id="UP000540412"/>
    </source>
</evidence>
<proteinExistence type="predicted"/>
<keyword evidence="3" id="KW-1185">Reference proteome</keyword>
<dbReference type="RefSeq" id="WP_246461711.1">
    <property type="nucleotide sequence ID" value="NZ_JACHIT010000002.1"/>
</dbReference>
<comment type="caution">
    <text evidence="2">The sequence shown here is derived from an EMBL/GenBank/DDBJ whole genome shotgun (WGS) entry which is preliminary data.</text>
</comment>
<sequence length="177" mass="19469">MYAPQRDGVDRPSAGTAVAHRPDRRTSADRRWSDGPAPLLPDWHELLAAFLGHIGDQPGDHPVTRWARALAELHLERRDDPPHTAEIDRRRGELVARIDGWVATHTVSRPSAGSLGAAVDAMAAAQVRAAHLLRSVESVSDERVHSAWFLLASLADGWTDLVQQRTGVRWSRPAHDG</sequence>
<dbReference type="Proteomes" id="UP000540412">
    <property type="component" value="Unassembled WGS sequence"/>
</dbReference>
<gene>
    <name evidence="2" type="ORF">BJY24_007571</name>
</gene>
<dbReference type="EMBL" id="JACHIT010000002">
    <property type="protein sequence ID" value="MBB5918659.1"/>
    <property type="molecule type" value="Genomic_DNA"/>
</dbReference>
<accession>A0A7W9PN07</accession>
<dbReference type="AlphaFoldDB" id="A0A7W9PN07"/>
<name>A0A7W9PN07_9NOCA</name>